<dbReference type="EMBL" id="JBANRG010000021">
    <property type="protein sequence ID" value="KAK7456391.1"/>
    <property type="molecule type" value="Genomic_DNA"/>
</dbReference>
<gene>
    <name evidence="2" type="ORF">VKT23_010639</name>
</gene>
<proteinExistence type="predicted"/>
<comment type="caution">
    <text evidence="2">The sequence shown here is derived from an EMBL/GenBank/DDBJ whole genome shotgun (WGS) entry which is preliminary data.</text>
</comment>
<protein>
    <submittedName>
        <fullName evidence="2">Uncharacterized protein</fullName>
    </submittedName>
</protein>
<reference evidence="2 3" key="1">
    <citation type="submission" date="2024-01" db="EMBL/GenBank/DDBJ databases">
        <title>A draft genome for the cacao thread blight pathogen Marasmiellus scandens.</title>
        <authorList>
            <person name="Baruah I.K."/>
            <person name="Leung J."/>
            <person name="Bukari Y."/>
            <person name="Amoako-Attah I."/>
            <person name="Meinhardt L.W."/>
            <person name="Bailey B.A."/>
            <person name="Cohen S.P."/>
        </authorList>
    </citation>
    <scope>NUCLEOTIDE SEQUENCE [LARGE SCALE GENOMIC DNA]</scope>
    <source>
        <strain evidence="2 3">GH-19</strain>
    </source>
</reference>
<accession>A0ABR1JBR8</accession>
<evidence type="ECO:0000256" key="1">
    <source>
        <dbReference type="SAM" id="MobiDB-lite"/>
    </source>
</evidence>
<sequence>MIESNHWDFWYSSAFRQSLEFFDKNAMTEHPRSPSNPFSSPLDPSSLLSSNRRQLRNVMYIVPVFPIEIVLSAP</sequence>
<name>A0ABR1JBR8_9AGAR</name>
<evidence type="ECO:0000313" key="2">
    <source>
        <dbReference type="EMBL" id="KAK7456391.1"/>
    </source>
</evidence>
<dbReference type="Proteomes" id="UP001498398">
    <property type="component" value="Unassembled WGS sequence"/>
</dbReference>
<organism evidence="2 3">
    <name type="scientific">Marasmiellus scandens</name>
    <dbReference type="NCBI Taxonomy" id="2682957"/>
    <lineage>
        <taxon>Eukaryota</taxon>
        <taxon>Fungi</taxon>
        <taxon>Dikarya</taxon>
        <taxon>Basidiomycota</taxon>
        <taxon>Agaricomycotina</taxon>
        <taxon>Agaricomycetes</taxon>
        <taxon>Agaricomycetidae</taxon>
        <taxon>Agaricales</taxon>
        <taxon>Marasmiineae</taxon>
        <taxon>Omphalotaceae</taxon>
        <taxon>Marasmiellus</taxon>
    </lineage>
</organism>
<feature type="compositionally biased region" description="Low complexity" evidence="1">
    <location>
        <begin position="33"/>
        <end position="45"/>
    </location>
</feature>
<evidence type="ECO:0000313" key="3">
    <source>
        <dbReference type="Proteomes" id="UP001498398"/>
    </source>
</evidence>
<feature type="region of interest" description="Disordered" evidence="1">
    <location>
        <begin position="26"/>
        <end position="45"/>
    </location>
</feature>
<keyword evidence="3" id="KW-1185">Reference proteome</keyword>